<gene>
    <name evidence="1" type="ORF">EVAR_66841_1</name>
</gene>
<name>A0A4C1ZBJ5_EUMVA</name>
<dbReference type="AlphaFoldDB" id="A0A4C1ZBJ5"/>
<evidence type="ECO:0000313" key="2">
    <source>
        <dbReference type="Proteomes" id="UP000299102"/>
    </source>
</evidence>
<reference evidence="1 2" key="1">
    <citation type="journal article" date="2019" name="Commun. Biol.">
        <title>The bagworm genome reveals a unique fibroin gene that provides high tensile strength.</title>
        <authorList>
            <person name="Kono N."/>
            <person name="Nakamura H."/>
            <person name="Ohtoshi R."/>
            <person name="Tomita M."/>
            <person name="Numata K."/>
            <person name="Arakawa K."/>
        </authorList>
    </citation>
    <scope>NUCLEOTIDE SEQUENCE [LARGE SCALE GENOMIC DNA]</scope>
</reference>
<evidence type="ECO:0000313" key="1">
    <source>
        <dbReference type="EMBL" id="GBP84533.1"/>
    </source>
</evidence>
<comment type="caution">
    <text evidence="1">The sequence shown here is derived from an EMBL/GenBank/DDBJ whole genome shotgun (WGS) entry which is preliminary data.</text>
</comment>
<protein>
    <submittedName>
        <fullName evidence="1">Uncharacterized protein</fullName>
    </submittedName>
</protein>
<sequence length="113" mass="12990">MWRRVAMRKRLCDSLPTRFDGAVYYGIHFDYIYTIVWRGDRRHGTHRHANNPVYPTPIDVSHQIYLFFTMGKQILPIDNKYLLIQGAGPDVARLGAFDASEFSDSAFPIARAG</sequence>
<accession>A0A4C1ZBJ5</accession>
<proteinExistence type="predicted"/>
<dbReference type="Proteomes" id="UP000299102">
    <property type="component" value="Unassembled WGS sequence"/>
</dbReference>
<dbReference type="EMBL" id="BGZK01001685">
    <property type="protein sequence ID" value="GBP84533.1"/>
    <property type="molecule type" value="Genomic_DNA"/>
</dbReference>
<organism evidence="1 2">
    <name type="scientific">Eumeta variegata</name>
    <name type="common">Bagworm moth</name>
    <name type="synonym">Eumeta japonica</name>
    <dbReference type="NCBI Taxonomy" id="151549"/>
    <lineage>
        <taxon>Eukaryota</taxon>
        <taxon>Metazoa</taxon>
        <taxon>Ecdysozoa</taxon>
        <taxon>Arthropoda</taxon>
        <taxon>Hexapoda</taxon>
        <taxon>Insecta</taxon>
        <taxon>Pterygota</taxon>
        <taxon>Neoptera</taxon>
        <taxon>Endopterygota</taxon>
        <taxon>Lepidoptera</taxon>
        <taxon>Glossata</taxon>
        <taxon>Ditrysia</taxon>
        <taxon>Tineoidea</taxon>
        <taxon>Psychidae</taxon>
        <taxon>Oiketicinae</taxon>
        <taxon>Eumeta</taxon>
    </lineage>
</organism>
<keyword evidence="2" id="KW-1185">Reference proteome</keyword>